<dbReference type="Proteomes" id="UP001632037">
    <property type="component" value="Unassembled WGS sequence"/>
</dbReference>
<comment type="caution">
    <text evidence="1">The sequence shown here is derived from an EMBL/GenBank/DDBJ whole genome shotgun (WGS) entry which is preliminary data.</text>
</comment>
<gene>
    <name evidence="1" type="ORF">V7S43_004974</name>
</gene>
<keyword evidence="2" id="KW-1185">Reference proteome</keyword>
<accession>A0ABD3FX96</accession>
<evidence type="ECO:0000313" key="1">
    <source>
        <dbReference type="EMBL" id="KAL3669589.1"/>
    </source>
</evidence>
<reference evidence="1 2" key="1">
    <citation type="submission" date="2024-09" db="EMBL/GenBank/DDBJ databases">
        <title>Genome sequencing and assembly of Phytophthora oleae, isolate VK10A, causative agent of rot of olive drupes.</title>
        <authorList>
            <person name="Conti Taguali S."/>
            <person name="Riolo M."/>
            <person name="La Spada F."/>
            <person name="Cacciola S.O."/>
            <person name="Dionisio G."/>
        </authorList>
    </citation>
    <scope>NUCLEOTIDE SEQUENCE [LARGE SCALE GENOMIC DNA]</scope>
    <source>
        <strain evidence="1 2">VK10A</strain>
    </source>
</reference>
<name>A0ABD3FX96_9STRA</name>
<proteinExistence type="predicted"/>
<organism evidence="1 2">
    <name type="scientific">Phytophthora oleae</name>
    <dbReference type="NCBI Taxonomy" id="2107226"/>
    <lineage>
        <taxon>Eukaryota</taxon>
        <taxon>Sar</taxon>
        <taxon>Stramenopiles</taxon>
        <taxon>Oomycota</taxon>
        <taxon>Peronosporomycetes</taxon>
        <taxon>Peronosporales</taxon>
        <taxon>Peronosporaceae</taxon>
        <taxon>Phytophthora</taxon>
    </lineage>
</organism>
<dbReference type="EMBL" id="JBIMZQ010000008">
    <property type="protein sequence ID" value="KAL3669589.1"/>
    <property type="molecule type" value="Genomic_DNA"/>
</dbReference>
<dbReference type="AlphaFoldDB" id="A0ABD3FX96"/>
<evidence type="ECO:0000313" key="2">
    <source>
        <dbReference type="Proteomes" id="UP001632037"/>
    </source>
</evidence>
<protein>
    <submittedName>
        <fullName evidence="1">Uncharacterized protein</fullName>
    </submittedName>
</protein>
<sequence>MSLVEDTVSGVTTCEGWEEKFRFAISDNDEDKLNILLQSTGYLTMDQFDTTENSIANGEMINYSEHFIPNDGPRDGEYVRHLLALENGALQLDLSIKFTVPGGSWTVNYKFQLEPFSLERVRALEAKVRDLEEELAAQNARDPGLVR</sequence>